<evidence type="ECO:0000259" key="6">
    <source>
        <dbReference type="Pfam" id="PF03936"/>
    </source>
</evidence>
<dbReference type="Pfam" id="PF01397">
    <property type="entry name" value="Terpene_synth"/>
    <property type="match status" value="1"/>
</dbReference>
<comment type="caution">
    <text evidence="7">The sequence shown here is derived from an EMBL/GenBank/DDBJ whole genome shotgun (WGS) entry which is preliminary data.</text>
</comment>
<keyword evidence="3" id="KW-0460">Magnesium</keyword>
<organism evidence="7 8">
    <name type="scientific">Ilex paraguariensis</name>
    <name type="common">yerba mate</name>
    <dbReference type="NCBI Taxonomy" id="185542"/>
    <lineage>
        <taxon>Eukaryota</taxon>
        <taxon>Viridiplantae</taxon>
        <taxon>Streptophyta</taxon>
        <taxon>Embryophyta</taxon>
        <taxon>Tracheophyta</taxon>
        <taxon>Spermatophyta</taxon>
        <taxon>Magnoliopsida</taxon>
        <taxon>eudicotyledons</taxon>
        <taxon>Gunneridae</taxon>
        <taxon>Pentapetalae</taxon>
        <taxon>asterids</taxon>
        <taxon>campanulids</taxon>
        <taxon>Aquifoliales</taxon>
        <taxon>Aquifoliaceae</taxon>
        <taxon>Ilex</taxon>
    </lineage>
</organism>
<dbReference type="EMBL" id="CAUOFW020001092">
    <property type="protein sequence ID" value="CAK9141036.1"/>
    <property type="molecule type" value="Genomic_DNA"/>
</dbReference>
<name>A0ABC8R7Q0_9AQUA</name>
<dbReference type="SUPFAM" id="SSF48239">
    <property type="entry name" value="Terpenoid cyclases/Protein prenyltransferases"/>
    <property type="match status" value="1"/>
</dbReference>
<evidence type="ECO:0000259" key="5">
    <source>
        <dbReference type="Pfam" id="PF01397"/>
    </source>
</evidence>
<dbReference type="InterPro" id="IPR044814">
    <property type="entry name" value="Terpene_cyclase_plant_C1"/>
</dbReference>
<dbReference type="InterPro" id="IPR001906">
    <property type="entry name" value="Terpene_synth_N"/>
</dbReference>
<evidence type="ECO:0000256" key="1">
    <source>
        <dbReference type="ARBA" id="ARBA00001946"/>
    </source>
</evidence>
<dbReference type="InterPro" id="IPR008930">
    <property type="entry name" value="Terpenoid_cyclase/PrenylTrfase"/>
</dbReference>
<evidence type="ECO:0000256" key="2">
    <source>
        <dbReference type="ARBA" id="ARBA00022723"/>
    </source>
</evidence>
<keyword evidence="2" id="KW-0479">Metal-binding</keyword>
<dbReference type="FunFam" id="1.10.600.10:FF:000007">
    <property type="entry name" value="Isoprene synthase, chloroplastic"/>
    <property type="match status" value="1"/>
</dbReference>
<dbReference type="SUPFAM" id="SSF48576">
    <property type="entry name" value="Terpenoid synthases"/>
    <property type="match status" value="1"/>
</dbReference>
<dbReference type="Pfam" id="PF03936">
    <property type="entry name" value="Terpene_synth_C"/>
    <property type="match status" value="1"/>
</dbReference>
<dbReference type="AlphaFoldDB" id="A0ABC8R7Q0"/>
<dbReference type="SFLD" id="SFLDG01019">
    <property type="entry name" value="Terpene_Cyclase_Like_1_C_Termi"/>
    <property type="match status" value="1"/>
</dbReference>
<protein>
    <submittedName>
        <fullName evidence="7">Uncharacterized protein</fullName>
    </submittedName>
</protein>
<sequence length="577" mass="66503">MAICHRMLAGTNPFNTQQTGKISVPVIQSLPTTHKWTIAHDLTLGSNPSQRYEYLIGNPISPVEFSLKDEVHIKHARKLKEVRRVLSKAGEEPLEGLFLIDAIQRLGIEYHFQEEIEAILQRQYMAIKTDVHKYEDLYEVSLCFRLLRPEGYYVSPDAFSNFNKQGKFTQELSKDVKGVMGLFEASQLSIEGEDILDEATNFSRQVLSELVTHLDPHQARTVASTLRNPYHKSLGRFMAKNFIVDYRGTNGWENDLQELAKMDFKVVQSIHQRELLRVSKWWRDLGLAKELKLARDQPLKWYMWPMAMLTDPNLSYQRIELTKPISLIYMIDDIFDLYGTLDELVLFTEVVKRWDFSAVEQLPDYMKNCFKALYDTTNEISYNVYKAYGWNPIDSLRETWASLCNAFLVEAKWFASGKLPKAEEYLNNGIVSSGVHVVLVHLFFLLGHGRDKESECLVKDNPGLIISVATILRLWDDLGSAKDENQDGYDGSYVEYYMKEHQSSSVETAREHVINKISDAWKSLNKECLSPNPFSATFKKASLNLARMVPLMYNYDDNHQLPGLEELATSLLYDHVY</sequence>
<dbReference type="InterPro" id="IPR050148">
    <property type="entry name" value="Terpene_synthase-like"/>
</dbReference>
<dbReference type="Gene3D" id="1.10.600.10">
    <property type="entry name" value="Farnesyl Diphosphate Synthase"/>
    <property type="match status" value="1"/>
</dbReference>
<proteinExistence type="predicted"/>
<keyword evidence="4" id="KW-0456">Lyase</keyword>
<gene>
    <name evidence="7" type="ORF">ILEXP_LOCUS8557</name>
</gene>
<accession>A0ABC8R7Q0</accession>
<reference evidence="7 8" key="1">
    <citation type="submission" date="2024-02" db="EMBL/GenBank/DDBJ databases">
        <authorList>
            <person name="Vignale AGUSTIN F."/>
            <person name="Sosa J E."/>
            <person name="Modenutti C."/>
        </authorList>
    </citation>
    <scope>NUCLEOTIDE SEQUENCE [LARGE SCALE GENOMIC DNA]</scope>
</reference>
<dbReference type="PANTHER" id="PTHR31225">
    <property type="entry name" value="OS04G0344100 PROTEIN-RELATED"/>
    <property type="match status" value="1"/>
</dbReference>
<dbReference type="PANTHER" id="PTHR31225:SF0">
    <property type="entry name" value="S-(+)-LINALOOL SYNTHASE, CHLOROPLASTIC"/>
    <property type="match status" value="1"/>
</dbReference>
<keyword evidence="8" id="KW-1185">Reference proteome</keyword>
<dbReference type="InterPro" id="IPR034741">
    <property type="entry name" value="Terpene_cyclase-like_1_C"/>
</dbReference>
<comment type="cofactor">
    <cofactor evidence="1">
        <name>Mg(2+)</name>
        <dbReference type="ChEBI" id="CHEBI:18420"/>
    </cofactor>
</comment>
<dbReference type="GO" id="GO:0046872">
    <property type="term" value="F:metal ion binding"/>
    <property type="evidence" value="ECO:0007669"/>
    <property type="project" value="UniProtKB-KW"/>
</dbReference>
<dbReference type="InterPro" id="IPR005630">
    <property type="entry name" value="Terpene_synthase_metal-bd"/>
</dbReference>
<evidence type="ECO:0000256" key="4">
    <source>
        <dbReference type="ARBA" id="ARBA00023239"/>
    </source>
</evidence>
<dbReference type="InterPro" id="IPR036965">
    <property type="entry name" value="Terpene_synth_N_sf"/>
</dbReference>
<dbReference type="Gene3D" id="1.50.10.130">
    <property type="entry name" value="Terpene synthase, N-terminal domain"/>
    <property type="match status" value="1"/>
</dbReference>
<feature type="domain" description="Terpene synthase N-terminal" evidence="5">
    <location>
        <begin position="70"/>
        <end position="223"/>
    </location>
</feature>
<dbReference type="SFLD" id="SFLDS00005">
    <property type="entry name" value="Isoprenoid_Synthase_Type_I"/>
    <property type="match status" value="1"/>
</dbReference>
<evidence type="ECO:0000256" key="3">
    <source>
        <dbReference type="ARBA" id="ARBA00022842"/>
    </source>
</evidence>
<dbReference type="CDD" id="cd00684">
    <property type="entry name" value="Terpene_cyclase_plant_C1"/>
    <property type="match status" value="1"/>
</dbReference>
<dbReference type="Proteomes" id="UP001642360">
    <property type="component" value="Unassembled WGS sequence"/>
</dbReference>
<dbReference type="GO" id="GO:0016838">
    <property type="term" value="F:carbon-oxygen lyase activity, acting on phosphates"/>
    <property type="evidence" value="ECO:0007669"/>
    <property type="project" value="UniProtKB-ARBA"/>
</dbReference>
<evidence type="ECO:0000313" key="7">
    <source>
        <dbReference type="EMBL" id="CAK9141036.1"/>
    </source>
</evidence>
<dbReference type="InterPro" id="IPR008949">
    <property type="entry name" value="Isoprenoid_synthase_dom_sf"/>
</dbReference>
<evidence type="ECO:0000313" key="8">
    <source>
        <dbReference type="Proteomes" id="UP001642360"/>
    </source>
</evidence>
<feature type="domain" description="Terpene synthase metal-binding" evidence="6">
    <location>
        <begin position="283"/>
        <end position="522"/>
    </location>
</feature>